<keyword evidence="1" id="KW-0812">Transmembrane</keyword>
<feature type="transmembrane region" description="Helical" evidence="1">
    <location>
        <begin position="44"/>
        <end position="63"/>
    </location>
</feature>
<sequence>MRLLSLIVGDLLLLLALVFLGILFTALVYEIIFPNEARELSLNTGIHFLMIVTLLTQGIIFQIGSINPEKSILKLFTVFSSIASLFLFLIGVVTVNLNWWIKPVESLLDIHLHFATPLSILLLVVLVFLVPFSLLSFSSDDKK</sequence>
<accession>C5CEF3</accession>
<proteinExistence type="predicted"/>
<organism evidence="2 3">
    <name type="scientific">Kosmotoga olearia (strain ATCC BAA-1733 / DSM 21960 / TBF 19.5.1)</name>
    <dbReference type="NCBI Taxonomy" id="521045"/>
    <lineage>
        <taxon>Bacteria</taxon>
        <taxon>Thermotogati</taxon>
        <taxon>Thermotogota</taxon>
        <taxon>Thermotogae</taxon>
        <taxon>Kosmotogales</taxon>
        <taxon>Kosmotogaceae</taxon>
        <taxon>Kosmotoga</taxon>
    </lineage>
</organism>
<dbReference type="AlphaFoldDB" id="C5CEF3"/>
<dbReference type="KEGG" id="kol:Kole_1502"/>
<evidence type="ECO:0000313" key="3">
    <source>
        <dbReference type="Proteomes" id="UP000002382"/>
    </source>
</evidence>
<dbReference type="Proteomes" id="UP000002382">
    <property type="component" value="Chromosome"/>
</dbReference>
<dbReference type="HOGENOM" id="CLU_1803654_0_0_0"/>
<dbReference type="EMBL" id="CP001634">
    <property type="protein sequence ID" value="ACR80193.1"/>
    <property type="molecule type" value="Genomic_DNA"/>
</dbReference>
<name>C5CEF3_KOSOT</name>
<dbReference type="RefSeq" id="WP_015868840.1">
    <property type="nucleotide sequence ID" value="NC_012785.1"/>
</dbReference>
<feature type="transmembrane region" description="Helical" evidence="1">
    <location>
        <begin position="113"/>
        <end position="137"/>
    </location>
</feature>
<keyword evidence="1" id="KW-0472">Membrane</keyword>
<evidence type="ECO:0000256" key="1">
    <source>
        <dbReference type="SAM" id="Phobius"/>
    </source>
</evidence>
<reference evidence="2 3" key="1">
    <citation type="submission" date="2009-06" db="EMBL/GenBank/DDBJ databases">
        <title>Complete sequence of Thermotogales bacterium TBF 19.5.1.</title>
        <authorList>
            <consortium name="US DOE Joint Genome Institute"/>
            <person name="Lucas S."/>
            <person name="Copeland A."/>
            <person name="Lapidus A."/>
            <person name="Glavina del Rio T."/>
            <person name="Tice H."/>
            <person name="Bruce D."/>
            <person name="Goodwin L."/>
            <person name="Pitluck S."/>
            <person name="Chertkov O."/>
            <person name="Brettin T."/>
            <person name="Detter J.C."/>
            <person name="Han C."/>
            <person name="Schmutz J."/>
            <person name="Larimer F."/>
            <person name="Land M."/>
            <person name="Hauser L."/>
            <person name="Kyrpides N."/>
            <person name="Ovchinnikova G."/>
            <person name="Noll K."/>
        </authorList>
    </citation>
    <scope>NUCLEOTIDE SEQUENCE [LARGE SCALE GENOMIC DNA]</scope>
    <source>
        <strain evidence="3">ATCC BAA-1733 / DSM 21960 / TBF 19.5.1</strain>
    </source>
</reference>
<keyword evidence="3" id="KW-1185">Reference proteome</keyword>
<evidence type="ECO:0000313" key="2">
    <source>
        <dbReference type="EMBL" id="ACR80193.1"/>
    </source>
</evidence>
<keyword evidence="1" id="KW-1133">Transmembrane helix</keyword>
<reference evidence="2 3" key="2">
    <citation type="journal article" date="2011" name="J. Bacteriol.">
        <title>Genome Sequence of Kosmotoga olearia Strain TBF 19.5.1, a Thermophilic Bacterium with a Wide Growth Temperature Range, Isolated from the Troll B Oil Platform in the North Sea.</title>
        <authorList>
            <person name="Swithers K.S."/>
            <person name="Dipippo J.L."/>
            <person name="Bruce D.C."/>
            <person name="Detter C."/>
            <person name="Tapia R."/>
            <person name="Han S."/>
            <person name="Goodwin L.A."/>
            <person name="Han J."/>
            <person name="Woyke T."/>
            <person name="Pitluck S."/>
            <person name="Pennacchio L."/>
            <person name="Nolan M."/>
            <person name="Mikhailova N."/>
            <person name="Land M.L."/>
            <person name="Nesbo C.L."/>
            <person name="Gogarten J.P."/>
            <person name="Noll K.M."/>
        </authorList>
    </citation>
    <scope>NUCLEOTIDE SEQUENCE [LARGE SCALE GENOMIC DNA]</scope>
    <source>
        <strain evidence="3">ATCC BAA-1733 / DSM 21960 / TBF 19.5.1</strain>
    </source>
</reference>
<gene>
    <name evidence="2" type="ordered locus">Kole_1502</name>
</gene>
<protein>
    <submittedName>
        <fullName evidence="2">Uncharacterized protein</fullName>
    </submittedName>
</protein>
<feature type="transmembrane region" description="Helical" evidence="1">
    <location>
        <begin position="12"/>
        <end position="32"/>
    </location>
</feature>
<feature type="transmembrane region" description="Helical" evidence="1">
    <location>
        <begin position="75"/>
        <end position="101"/>
    </location>
</feature>